<evidence type="ECO:0000313" key="1">
    <source>
        <dbReference type="EMBL" id="KAF7350199.1"/>
    </source>
</evidence>
<gene>
    <name evidence="1" type="ORF">MVEN_01322900</name>
</gene>
<proteinExistence type="predicted"/>
<dbReference type="Proteomes" id="UP000620124">
    <property type="component" value="Unassembled WGS sequence"/>
</dbReference>
<dbReference type="InterPro" id="IPR011989">
    <property type="entry name" value="ARM-like"/>
</dbReference>
<dbReference type="Gene3D" id="1.25.10.10">
    <property type="entry name" value="Leucine-rich Repeat Variant"/>
    <property type="match status" value="1"/>
</dbReference>
<sequence length="254" mass="27975">MLHPSLVLSVPFIHHPTVLLRSWSRSSSLPLRDPTSFVLPLTISIFTDHVPRRALVDSADFDSSFSVNKFLKSKWAALAYHETGWLVMLVRIVSSIILIPTLTRLICLQHAFKNVEEGAKDRIVNELLGQGAAVFSEVGKSQWGLRCFQHVLEHGSEKHLALEHFLTGLLEFATNQALKEGMKETLVQCMCEPAKGARYAMIVDLVHSLTGSQLIVSVLPTADKNQHAALPTASADTSSRCAACKTGSKVIWPL</sequence>
<dbReference type="InterPro" id="IPR016024">
    <property type="entry name" value="ARM-type_fold"/>
</dbReference>
<reference evidence="1" key="1">
    <citation type="submission" date="2020-05" db="EMBL/GenBank/DDBJ databases">
        <title>Mycena genomes resolve the evolution of fungal bioluminescence.</title>
        <authorList>
            <person name="Tsai I.J."/>
        </authorList>
    </citation>
    <scope>NUCLEOTIDE SEQUENCE</scope>
    <source>
        <strain evidence="1">CCC161011</strain>
    </source>
</reference>
<dbReference type="AlphaFoldDB" id="A0A8H7CTU7"/>
<dbReference type="OrthoDB" id="668540at2759"/>
<dbReference type="SUPFAM" id="SSF48371">
    <property type="entry name" value="ARM repeat"/>
    <property type="match status" value="1"/>
</dbReference>
<dbReference type="EMBL" id="JACAZI010000010">
    <property type="protein sequence ID" value="KAF7350199.1"/>
    <property type="molecule type" value="Genomic_DNA"/>
</dbReference>
<name>A0A8H7CTU7_9AGAR</name>
<comment type="caution">
    <text evidence="1">The sequence shown here is derived from an EMBL/GenBank/DDBJ whole genome shotgun (WGS) entry which is preliminary data.</text>
</comment>
<organism evidence="1 2">
    <name type="scientific">Mycena venus</name>
    <dbReference type="NCBI Taxonomy" id="2733690"/>
    <lineage>
        <taxon>Eukaryota</taxon>
        <taxon>Fungi</taxon>
        <taxon>Dikarya</taxon>
        <taxon>Basidiomycota</taxon>
        <taxon>Agaricomycotina</taxon>
        <taxon>Agaricomycetes</taxon>
        <taxon>Agaricomycetidae</taxon>
        <taxon>Agaricales</taxon>
        <taxon>Marasmiineae</taxon>
        <taxon>Mycenaceae</taxon>
        <taxon>Mycena</taxon>
    </lineage>
</organism>
<accession>A0A8H7CTU7</accession>
<evidence type="ECO:0000313" key="2">
    <source>
        <dbReference type="Proteomes" id="UP000620124"/>
    </source>
</evidence>
<protein>
    <submittedName>
        <fullName evidence="1">Meiotic coiled-coil protein 2</fullName>
    </submittedName>
</protein>
<keyword evidence="2" id="KW-1185">Reference proteome</keyword>